<dbReference type="Proteomes" id="UP001396334">
    <property type="component" value="Unassembled WGS sequence"/>
</dbReference>
<organism evidence="1 2">
    <name type="scientific">Hibiscus sabdariffa</name>
    <name type="common">roselle</name>
    <dbReference type="NCBI Taxonomy" id="183260"/>
    <lineage>
        <taxon>Eukaryota</taxon>
        <taxon>Viridiplantae</taxon>
        <taxon>Streptophyta</taxon>
        <taxon>Embryophyta</taxon>
        <taxon>Tracheophyta</taxon>
        <taxon>Spermatophyta</taxon>
        <taxon>Magnoliopsida</taxon>
        <taxon>eudicotyledons</taxon>
        <taxon>Gunneridae</taxon>
        <taxon>Pentapetalae</taxon>
        <taxon>rosids</taxon>
        <taxon>malvids</taxon>
        <taxon>Malvales</taxon>
        <taxon>Malvaceae</taxon>
        <taxon>Malvoideae</taxon>
        <taxon>Hibiscus</taxon>
    </lineage>
</organism>
<dbReference type="Gene3D" id="3.80.10.10">
    <property type="entry name" value="Ribonuclease Inhibitor"/>
    <property type="match status" value="1"/>
</dbReference>
<comment type="caution">
    <text evidence="1">The sequence shown here is derived from an EMBL/GenBank/DDBJ whole genome shotgun (WGS) entry which is preliminary data.</text>
</comment>
<name>A0ABR1ZHM3_9ROSI</name>
<reference evidence="1 2" key="1">
    <citation type="journal article" date="2024" name="G3 (Bethesda)">
        <title>Genome assembly of Hibiscus sabdariffa L. provides insights into metabolisms of medicinal natural products.</title>
        <authorList>
            <person name="Kim T."/>
        </authorList>
    </citation>
    <scope>NUCLEOTIDE SEQUENCE [LARGE SCALE GENOMIC DNA]</scope>
    <source>
        <strain evidence="1">TK-2024</strain>
        <tissue evidence="1">Old leaves</tissue>
    </source>
</reference>
<proteinExistence type="predicted"/>
<keyword evidence="2" id="KW-1185">Reference proteome</keyword>
<evidence type="ECO:0000313" key="2">
    <source>
        <dbReference type="Proteomes" id="UP001396334"/>
    </source>
</evidence>
<protein>
    <recommendedName>
        <fullName evidence="3">Disease resistance protein</fullName>
    </recommendedName>
</protein>
<sequence>MEEILREGKLGEVADVVRIPPFSKLERLHLESLPELKSIYWGTLPFPCLKHICIVDCPKLKKLPLNSDNTKGNHISIEGNPYWWAGLAWENETTRQAFLSSFQIRSGFSRTDDRFTG</sequence>
<dbReference type="InterPro" id="IPR032675">
    <property type="entry name" value="LRR_dom_sf"/>
</dbReference>
<evidence type="ECO:0000313" key="1">
    <source>
        <dbReference type="EMBL" id="KAK8479881.1"/>
    </source>
</evidence>
<accession>A0ABR1ZHM3</accession>
<gene>
    <name evidence="1" type="ORF">V6N11_037826</name>
</gene>
<evidence type="ECO:0008006" key="3">
    <source>
        <dbReference type="Google" id="ProtNLM"/>
    </source>
</evidence>
<dbReference type="EMBL" id="JBBPBN010001102">
    <property type="protein sequence ID" value="KAK8479881.1"/>
    <property type="molecule type" value="Genomic_DNA"/>
</dbReference>